<sequence length="156" mass="17407">MATTISRRDSLSLTQMRAFSAYSNLCQVEESDDIVETQLDNWLPESDDESYKLEASLLMEGDLIEGCNGKDMTGFTCEQAASILRFALLHGSVLQLQITRKRCGSLLMEKRRSLARISQEQERQLGAASLAELTRASSSRMCQSTSCPDYHSNNNV</sequence>
<keyword evidence="1" id="KW-1185">Reference proteome</keyword>
<reference evidence="2" key="2">
    <citation type="submission" date="2017-02" db="UniProtKB">
        <authorList>
            <consortium name="WormBaseParasite"/>
        </authorList>
    </citation>
    <scope>IDENTIFICATION</scope>
</reference>
<protein>
    <submittedName>
        <fullName evidence="2">PDZ domain-containing protein</fullName>
    </submittedName>
</protein>
<dbReference type="InterPro" id="IPR036034">
    <property type="entry name" value="PDZ_sf"/>
</dbReference>
<organism evidence="1 2">
    <name type="scientific">Angiostrongylus cantonensis</name>
    <name type="common">Rat lungworm</name>
    <dbReference type="NCBI Taxonomy" id="6313"/>
    <lineage>
        <taxon>Eukaryota</taxon>
        <taxon>Metazoa</taxon>
        <taxon>Ecdysozoa</taxon>
        <taxon>Nematoda</taxon>
        <taxon>Chromadorea</taxon>
        <taxon>Rhabditida</taxon>
        <taxon>Rhabditina</taxon>
        <taxon>Rhabditomorpha</taxon>
        <taxon>Strongyloidea</taxon>
        <taxon>Metastrongylidae</taxon>
        <taxon>Angiostrongylus</taxon>
    </lineage>
</organism>
<dbReference type="SUPFAM" id="SSF50156">
    <property type="entry name" value="PDZ domain-like"/>
    <property type="match status" value="1"/>
</dbReference>
<reference evidence="1" key="1">
    <citation type="submission" date="2012-09" db="EMBL/GenBank/DDBJ databases">
        <authorList>
            <person name="Martin A.A."/>
        </authorList>
    </citation>
    <scope>NUCLEOTIDE SEQUENCE</scope>
</reference>
<proteinExistence type="predicted"/>
<evidence type="ECO:0000313" key="1">
    <source>
        <dbReference type="Proteomes" id="UP000035642"/>
    </source>
</evidence>
<dbReference type="Proteomes" id="UP000035642">
    <property type="component" value="Unassembled WGS sequence"/>
</dbReference>
<evidence type="ECO:0000313" key="2">
    <source>
        <dbReference type="WBParaSite" id="ACAC_0000744601-mRNA-1"/>
    </source>
</evidence>
<dbReference type="WBParaSite" id="ACAC_0000744601-mRNA-1">
    <property type="protein sequence ID" value="ACAC_0000744601-mRNA-1"/>
    <property type="gene ID" value="ACAC_0000744601"/>
</dbReference>
<name>A0A0K0DAT8_ANGCA</name>
<dbReference type="AlphaFoldDB" id="A0A0K0DAT8"/>
<accession>A0A0K0DAT8</accession>